<comment type="caution">
    <text evidence="1">The sequence shown here is derived from an EMBL/GenBank/DDBJ whole genome shotgun (WGS) entry which is preliminary data.</text>
</comment>
<sequence length="202" mass="22601">MKKLIVVAVLFAGNFMFSQKDALLQKVAEETCKCIEDKKLDMSGDFENLKGQFGLCMIQSYTANSKAMGGEELEFDDSASIEKLGSEIGVKMLNICPDYILALGKHAIKEKQEAAAEETVLASVTGKILEIKTEQFVSIQVKDENGRTHTMLFLDYFDSASLFTEGNLKKGDKAKVSYNEIELYDPKMKEFRYYKVIAGLTK</sequence>
<dbReference type="RefSeq" id="WP_176004812.1">
    <property type="nucleotide sequence ID" value="NZ_JABWMI010000005.1"/>
</dbReference>
<dbReference type="Proteomes" id="UP000535020">
    <property type="component" value="Unassembled WGS sequence"/>
</dbReference>
<dbReference type="AlphaFoldDB" id="A0A7Y8Y084"/>
<accession>A0A7Y8Y084</accession>
<proteinExistence type="predicted"/>
<keyword evidence="2" id="KW-1185">Reference proteome</keyword>
<dbReference type="EMBL" id="JACBJI010000001">
    <property type="protein sequence ID" value="NYA69997.1"/>
    <property type="molecule type" value="Genomic_DNA"/>
</dbReference>
<evidence type="ECO:0000313" key="1">
    <source>
        <dbReference type="EMBL" id="NYA69997.1"/>
    </source>
</evidence>
<organism evidence="1 2">
    <name type="scientific">Flavobacterium agri</name>
    <dbReference type="NCBI Taxonomy" id="2743471"/>
    <lineage>
        <taxon>Bacteria</taxon>
        <taxon>Pseudomonadati</taxon>
        <taxon>Bacteroidota</taxon>
        <taxon>Flavobacteriia</taxon>
        <taxon>Flavobacteriales</taxon>
        <taxon>Flavobacteriaceae</taxon>
        <taxon>Flavobacterium</taxon>
    </lineage>
</organism>
<reference evidence="1 2" key="1">
    <citation type="submission" date="2020-07" db="EMBL/GenBank/DDBJ databases">
        <authorList>
            <person name="Sun Q."/>
        </authorList>
    </citation>
    <scope>NUCLEOTIDE SEQUENCE [LARGE SCALE GENOMIC DNA]</scope>
    <source>
        <strain evidence="1 2">MAH-1</strain>
    </source>
</reference>
<gene>
    <name evidence="1" type="ORF">HZF10_03620</name>
</gene>
<protein>
    <submittedName>
        <fullName evidence="1">Uncharacterized protein</fullName>
    </submittedName>
</protein>
<name>A0A7Y8Y084_9FLAO</name>
<evidence type="ECO:0000313" key="2">
    <source>
        <dbReference type="Proteomes" id="UP000535020"/>
    </source>
</evidence>